<keyword evidence="1" id="KW-1133">Transmembrane helix</keyword>
<dbReference type="SUPFAM" id="SSF54427">
    <property type="entry name" value="NTF2-like"/>
    <property type="match status" value="1"/>
</dbReference>
<dbReference type="RefSeq" id="WP_179963878.1">
    <property type="nucleotide sequence ID" value="NZ_AP022598.1"/>
</dbReference>
<sequence>MADGKADAAGTPEDPDTSSGSAIAPFLGALTIIVAVVIGIWLMNVFSGEEMTDTQRIARAASGQNDALQRQSYADFQAFTCAAQQRNEAEVMDAQRDSVSEHGDRYVDRVEAVAIDGDRATAEVTYYFDNDKDAKQTVEMSFVREDGAWKVCSTGPS</sequence>
<feature type="transmembrane region" description="Helical" evidence="1">
    <location>
        <begin position="22"/>
        <end position="46"/>
    </location>
</feature>
<keyword evidence="1" id="KW-0812">Transmembrane</keyword>
<dbReference type="Proteomes" id="UP000466554">
    <property type="component" value="Chromosome"/>
</dbReference>
<name>A0A7I7TXG6_MYCPF</name>
<gene>
    <name evidence="2" type="ORF">MPRF_08160</name>
</gene>
<evidence type="ECO:0000256" key="1">
    <source>
        <dbReference type="SAM" id="Phobius"/>
    </source>
</evidence>
<reference evidence="2 3" key="1">
    <citation type="journal article" date="2019" name="Emerg. Microbes Infect.">
        <title>Comprehensive subspecies identification of 175 nontuberculous mycobacteria species based on 7547 genomic profiles.</title>
        <authorList>
            <person name="Matsumoto Y."/>
            <person name="Kinjo T."/>
            <person name="Motooka D."/>
            <person name="Nabeya D."/>
            <person name="Jung N."/>
            <person name="Uechi K."/>
            <person name="Horii T."/>
            <person name="Iida T."/>
            <person name="Fujita J."/>
            <person name="Nakamura S."/>
        </authorList>
    </citation>
    <scope>NUCLEOTIDE SEQUENCE [LARGE SCALE GENOMIC DNA]</scope>
    <source>
        <strain evidence="2 3">JCM 6367</strain>
    </source>
</reference>
<proteinExistence type="predicted"/>
<evidence type="ECO:0008006" key="4">
    <source>
        <dbReference type="Google" id="ProtNLM"/>
    </source>
</evidence>
<dbReference type="EMBL" id="AP022598">
    <property type="protein sequence ID" value="BBY73917.1"/>
    <property type="molecule type" value="Genomic_DNA"/>
</dbReference>
<dbReference type="AlphaFoldDB" id="A0A7I7TXG6"/>
<organism evidence="2 3">
    <name type="scientific">Mycolicibacterium parafortuitum</name>
    <name type="common">Mycobacterium parafortuitum</name>
    <dbReference type="NCBI Taxonomy" id="39692"/>
    <lineage>
        <taxon>Bacteria</taxon>
        <taxon>Bacillati</taxon>
        <taxon>Actinomycetota</taxon>
        <taxon>Actinomycetes</taxon>
        <taxon>Mycobacteriales</taxon>
        <taxon>Mycobacteriaceae</taxon>
        <taxon>Mycolicibacterium</taxon>
    </lineage>
</organism>
<evidence type="ECO:0000313" key="3">
    <source>
        <dbReference type="Proteomes" id="UP000466554"/>
    </source>
</evidence>
<accession>A0A7I7TXG6</accession>
<evidence type="ECO:0000313" key="2">
    <source>
        <dbReference type="EMBL" id="BBY73917.1"/>
    </source>
</evidence>
<protein>
    <recommendedName>
        <fullName evidence="4">Lumazine-binding protein</fullName>
    </recommendedName>
</protein>
<dbReference type="InterPro" id="IPR032710">
    <property type="entry name" value="NTF2-like_dom_sf"/>
</dbReference>
<dbReference type="Gene3D" id="3.10.450.50">
    <property type="match status" value="1"/>
</dbReference>
<keyword evidence="1" id="KW-0472">Membrane</keyword>